<evidence type="ECO:0000256" key="2">
    <source>
        <dbReference type="ARBA" id="ARBA00023002"/>
    </source>
</evidence>
<dbReference type="EMBL" id="FOYM01000039">
    <property type="protein sequence ID" value="SFR16260.1"/>
    <property type="molecule type" value="Genomic_DNA"/>
</dbReference>
<feature type="domain" description="Fumarate reductase/succinate dehydrogenase flavoprotein-like C-terminal" evidence="5">
    <location>
        <begin position="439"/>
        <end position="518"/>
    </location>
</feature>
<keyword evidence="2" id="KW-0560">Oxidoreductase</keyword>
<dbReference type="InterPro" id="IPR015939">
    <property type="entry name" value="Fum_Rdtase/Succ_DH_flav-like_C"/>
</dbReference>
<evidence type="ECO:0000313" key="6">
    <source>
        <dbReference type="EMBL" id="SFR16260.1"/>
    </source>
</evidence>
<evidence type="ECO:0000313" key="7">
    <source>
        <dbReference type="Proteomes" id="UP000199584"/>
    </source>
</evidence>
<dbReference type="Gene3D" id="3.90.700.10">
    <property type="entry name" value="Succinate dehydrogenase/fumarate reductase flavoprotein, catalytic domain"/>
    <property type="match status" value="1"/>
</dbReference>
<evidence type="ECO:0000259" key="5">
    <source>
        <dbReference type="Pfam" id="PF02910"/>
    </source>
</evidence>
<dbReference type="InterPro" id="IPR003953">
    <property type="entry name" value="FAD-dep_OxRdtase_2_FAD-bd"/>
</dbReference>
<dbReference type="InterPro" id="IPR027477">
    <property type="entry name" value="Succ_DH/fumarate_Rdtase_cat_sf"/>
</dbReference>
<evidence type="ECO:0000259" key="4">
    <source>
        <dbReference type="Pfam" id="PF00890"/>
    </source>
</evidence>
<organism evidence="6 7">
    <name type="scientific">Desulfoscipio geothermicus DSM 3669</name>
    <dbReference type="NCBI Taxonomy" id="1121426"/>
    <lineage>
        <taxon>Bacteria</taxon>
        <taxon>Bacillati</taxon>
        <taxon>Bacillota</taxon>
        <taxon>Clostridia</taxon>
        <taxon>Eubacteriales</taxon>
        <taxon>Desulfallaceae</taxon>
        <taxon>Desulfoscipio</taxon>
    </lineage>
</organism>
<dbReference type="PRINTS" id="PR00368">
    <property type="entry name" value="FADPNR"/>
</dbReference>
<keyword evidence="1" id="KW-0285">Flavoprotein</keyword>
<evidence type="ECO:0000256" key="1">
    <source>
        <dbReference type="ARBA" id="ARBA00022630"/>
    </source>
</evidence>
<dbReference type="InterPro" id="IPR036188">
    <property type="entry name" value="FAD/NAD-bd_sf"/>
</dbReference>
<dbReference type="Pfam" id="PF02910">
    <property type="entry name" value="Succ_DH_flav_C"/>
    <property type="match status" value="1"/>
</dbReference>
<dbReference type="SUPFAM" id="SSF51905">
    <property type="entry name" value="FAD/NAD(P)-binding domain"/>
    <property type="match status" value="1"/>
</dbReference>
<dbReference type="GO" id="GO:0033765">
    <property type="term" value="F:steroid dehydrogenase activity, acting on the CH-CH group of donors"/>
    <property type="evidence" value="ECO:0007669"/>
    <property type="project" value="UniProtKB-ARBA"/>
</dbReference>
<reference evidence="7" key="1">
    <citation type="submission" date="2016-10" db="EMBL/GenBank/DDBJ databases">
        <authorList>
            <person name="Varghese N."/>
            <person name="Submissions S."/>
        </authorList>
    </citation>
    <scope>NUCLEOTIDE SEQUENCE [LARGE SCALE GENOMIC DNA]</scope>
    <source>
        <strain evidence="7">DSM 3669</strain>
    </source>
</reference>
<evidence type="ECO:0000256" key="3">
    <source>
        <dbReference type="PIRSR" id="PIRSR000171-1"/>
    </source>
</evidence>
<dbReference type="InterPro" id="IPR030664">
    <property type="entry name" value="SdhA/FrdA/AprA"/>
</dbReference>
<dbReference type="STRING" id="39060.SAMN05660706_1394"/>
<proteinExistence type="predicted"/>
<sequence>MNIAPQKVEVDADVLIIGGGLAGLMSAIEAARIVRNVVLVTKGLAGKSGNTIMSRNGMAAVLEEGYDGDSVEKHVEDTVKAGKQINNINMVEVFAKTACEAIKRLVDLGVPFLMENGSLLRKGSPGHSCKRFLTVDSSAVRSPQTKGLALTLPLVREVVRLGVRVVEGVLMTDVLKHEDQVVGARGLDRKKEKIWVFRTSSVILACGGAGGVYFLSTNSADVTGDGYALALRAGAGLRDMEFVQFHPAVALGPPRMVMSTAPFADGAVLRNKYGERYMVHYSPDMEMATRDVMARANFNEINAGRGTEQVSVYMDFTAIPEEVMSKNYSDLYSCLKGRQVIEVAPAMHFMMGGVAVDGMGRTDIDGLYAAGETAGGLHGANRLAGNALTEAAVFGMIAGRDAAQRAKRIKAVPKVISDRPLFGQNNGTKGSTLNVSEIRKTVRKIMGKKVALVRNGAELEEAVSVIKDFKKQLFNSNIRDWNELLEHCQLFMMLDVGEAIAEAALKRKESLGAHYREED</sequence>
<accession>A0A1I6EEU4</accession>
<feature type="active site" description="Proton acceptor" evidence="3">
    <location>
        <position position="290"/>
    </location>
</feature>
<dbReference type="Gene3D" id="3.50.50.60">
    <property type="entry name" value="FAD/NAD(P)-binding domain"/>
    <property type="match status" value="1"/>
</dbReference>
<dbReference type="Pfam" id="PF00890">
    <property type="entry name" value="FAD_binding_2"/>
    <property type="match status" value="1"/>
</dbReference>
<dbReference type="PANTHER" id="PTHR11632">
    <property type="entry name" value="SUCCINATE DEHYDROGENASE 2 FLAVOPROTEIN SUBUNIT"/>
    <property type="match status" value="1"/>
</dbReference>
<name>A0A1I6EEU4_9FIRM</name>
<dbReference type="Gene3D" id="1.20.58.100">
    <property type="entry name" value="Fumarate reductase/succinate dehydrogenase flavoprotein-like, C-terminal domain"/>
    <property type="match status" value="1"/>
</dbReference>
<keyword evidence="7" id="KW-1185">Reference proteome</keyword>
<gene>
    <name evidence="6" type="ORF">SAMN05660706_1394</name>
</gene>
<protein>
    <submittedName>
        <fullName evidence="6">Fumarate reductase (CoM/CoB) subunit A</fullName>
    </submittedName>
</protein>
<dbReference type="AlphaFoldDB" id="A0A1I6EEU4"/>
<dbReference type="InterPro" id="IPR037099">
    <property type="entry name" value="Fum_R/Succ_DH_flav-like_C_sf"/>
</dbReference>
<dbReference type="PANTHER" id="PTHR11632:SF51">
    <property type="entry name" value="SUCCINATE DEHYDROGENASE [UBIQUINONE] FLAVOPROTEIN SUBUNIT, MITOCHONDRIAL"/>
    <property type="match status" value="1"/>
</dbReference>
<feature type="domain" description="FAD-dependent oxidoreductase 2 FAD-binding" evidence="4">
    <location>
        <begin position="13"/>
        <end position="388"/>
    </location>
</feature>
<dbReference type="SUPFAM" id="SSF56425">
    <property type="entry name" value="Succinate dehydrogenase/fumarate reductase flavoprotein, catalytic domain"/>
    <property type="match status" value="1"/>
</dbReference>
<dbReference type="SUPFAM" id="SSF46977">
    <property type="entry name" value="Succinate dehydrogenase/fumarate reductase flavoprotein C-terminal domain"/>
    <property type="match status" value="1"/>
</dbReference>
<dbReference type="PIRSF" id="PIRSF000171">
    <property type="entry name" value="SDHA_APRA_LASPO"/>
    <property type="match status" value="1"/>
</dbReference>
<dbReference type="Proteomes" id="UP000199584">
    <property type="component" value="Unassembled WGS sequence"/>
</dbReference>